<evidence type="ECO:0000313" key="2">
    <source>
        <dbReference type="EMBL" id="PQO32328.1"/>
    </source>
</evidence>
<dbReference type="AlphaFoldDB" id="A0A2S8FJI3"/>
<accession>A0A2S8FJI3</accession>
<sequence length="200" mass="23141">MRIVTLLQLRLGSFSLSKGMSALTIEIPLLGRMTRDRQFSNWLCSEPIAVPFLNDQIGEFTLESYEQDRAKEDFHATIANLLAARPEVLEEIEPYLFQYYEDCQNFVEEEDEVRIDTPKDVWKFVRIEPSFMISRRGYGDEKVYVSFGGGVEWEEEHGLQIVMREGKEVVKIGPYDGHLTNSDAFDDETLENVIYVRVGQ</sequence>
<protein>
    <recommendedName>
        <fullName evidence="1">DUF6985 domain-containing protein</fullName>
    </recommendedName>
</protein>
<proteinExistence type="predicted"/>
<dbReference type="EMBL" id="PUHY01000012">
    <property type="protein sequence ID" value="PQO32328.1"/>
    <property type="molecule type" value="Genomic_DNA"/>
</dbReference>
<evidence type="ECO:0000259" key="1">
    <source>
        <dbReference type="Pfam" id="PF22481"/>
    </source>
</evidence>
<dbReference type="InterPro" id="IPR054254">
    <property type="entry name" value="DUF6985"/>
</dbReference>
<feature type="domain" description="DUF6985" evidence="1">
    <location>
        <begin position="31"/>
        <end position="179"/>
    </location>
</feature>
<dbReference type="Proteomes" id="UP000238322">
    <property type="component" value="Unassembled WGS sequence"/>
</dbReference>
<dbReference type="Pfam" id="PF22481">
    <property type="entry name" value="DUF6985"/>
    <property type="match status" value="1"/>
</dbReference>
<name>A0A2S8FJI3_9BACT</name>
<gene>
    <name evidence="2" type="ORF">C5Y83_19070</name>
</gene>
<evidence type="ECO:0000313" key="3">
    <source>
        <dbReference type="Proteomes" id="UP000238322"/>
    </source>
</evidence>
<comment type="caution">
    <text evidence="2">The sequence shown here is derived from an EMBL/GenBank/DDBJ whole genome shotgun (WGS) entry which is preliminary data.</text>
</comment>
<organism evidence="2 3">
    <name type="scientific">Blastopirellula marina</name>
    <dbReference type="NCBI Taxonomy" id="124"/>
    <lineage>
        <taxon>Bacteria</taxon>
        <taxon>Pseudomonadati</taxon>
        <taxon>Planctomycetota</taxon>
        <taxon>Planctomycetia</taxon>
        <taxon>Pirellulales</taxon>
        <taxon>Pirellulaceae</taxon>
        <taxon>Blastopirellula</taxon>
    </lineage>
</organism>
<reference evidence="2 3" key="1">
    <citation type="submission" date="2018-02" db="EMBL/GenBank/DDBJ databases">
        <title>Comparative genomes isolates from brazilian mangrove.</title>
        <authorList>
            <person name="Araujo J.E."/>
            <person name="Taketani R.G."/>
            <person name="Silva M.C.P."/>
            <person name="Loureco M.V."/>
            <person name="Andreote F.D."/>
        </authorList>
    </citation>
    <scope>NUCLEOTIDE SEQUENCE [LARGE SCALE GENOMIC DNA]</scope>
    <source>
        <strain evidence="2 3">Hex-1 MGV</strain>
    </source>
</reference>